<proteinExistence type="predicted"/>
<dbReference type="Pfam" id="PF01322">
    <property type="entry name" value="Cytochrom_C_2"/>
    <property type="match status" value="1"/>
</dbReference>
<evidence type="ECO:0000313" key="8">
    <source>
        <dbReference type="Proteomes" id="UP001589858"/>
    </source>
</evidence>
<keyword evidence="5" id="KW-0408">Iron</keyword>
<evidence type="ECO:0000256" key="6">
    <source>
        <dbReference type="SAM" id="SignalP"/>
    </source>
</evidence>
<dbReference type="Proteomes" id="UP001589858">
    <property type="component" value="Unassembled WGS sequence"/>
</dbReference>
<dbReference type="RefSeq" id="WP_267224697.1">
    <property type="nucleotide sequence ID" value="NZ_JAPCWC010000042.1"/>
</dbReference>
<dbReference type="PROSITE" id="PS51009">
    <property type="entry name" value="CYTCII"/>
    <property type="match status" value="1"/>
</dbReference>
<dbReference type="InterPro" id="IPR015984">
    <property type="entry name" value="Cyt_c_prime_subgr"/>
</dbReference>
<name>A0ABV6S6I9_9SPHN</name>
<dbReference type="PRINTS" id="PR00608">
    <property type="entry name" value="CYTCHROMECII"/>
</dbReference>
<evidence type="ECO:0000256" key="4">
    <source>
        <dbReference type="ARBA" id="ARBA00022982"/>
    </source>
</evidence>
<evidence type="ECO:0000313" key="7">
    <source>
        <dbReference type="EMBL" id="MFC0684854.1"/>
    </source>
</evidence>
<keyword evidence="1" id="KW-0813">Transport</keyword>
<feature type="chain" id="PRO_5045219084" evidence="6">
    <location>
        <begin position="21"/>
        <end position="149"/>
    </location>
</feature>
<dbReference type="EMBL" id="JBHLTM010000031">
    <property type="protein sequence ID" value="MFC0684854.1"/>
    <property type="molecule type" value="Genomic_DNA"/>
</dbReference>
<comment type="caution">
    <text evidence="7">The sequence shown here is derived from an EMBL/GenBank/DDBJ whole genome shotgun (WGS) entry which is preliminary data.</text>
</comment>
<sequence>MMRMGVALLVGAAALSPLSAAPADAIRTRVAGFRDLGASFKSLNDALRKGDANPAVITQATRRIRDISRAQYGWFPRGSGPASGMKTAAKPQIWADAAKFKAAQDAFAAQAQAVDAAANSGNTAALQAQARRLGAVCKSCHDSFRSSDD</sequence>
<feature type="signal peptide" evidence="6">
    <location>
        <begin position="1"/>
        <end position="20"/>
    </location>
</feature>
<dbReference type="InterPro" id="IPR010980">
    <property type="entry name" value="Cyt_c/b562"/>
</dbReference>
<keyword evidence="3" id="KW-0479">Metal-binding</keyword>
<keyword evidence="8" id="KW-1185">Reference proteome</keyword>
<dbReference type="InterPro" id="IPR012127">
    <property type="entry name" value="Cyt_c_prime"/>
</dbReference>
<reference evidence="7 8" key="1">
    <citation type="submission" date="2024-09" db="EMBL/GenBank/DDBJ databases">
        <authorList>
            <person name="Sun Q."/>
            <person name="Mori K."/>
        </authorList>
    </citation>
    <scope>NUCLEOTIDE SEQUENCE [LARGE SCALE GENOMIC DNA]</scope>
    <source>
        <strain evidence="7 8">CICC 11035S</strain>
    </source>
</reference>
<evidence type="ECO:0000256" key="5">
    <source>
        <dbReference type="ARBA" id="ARBA00023004"/>
    </source>
</evidence>
<dbReference type="PIRSF" id="PIRSF000027">
    <property type="entry name" value="Cytc_c_prime"/>
    <property type="match status" value="1"/>
</dbReference>
<keyword evidence="4" id="KW-0249">Electron transport</keyword>
<accession>A0ABV6S6I9</accession>
<evidence type="ECO:0000256" key="1">
    <source>
        <dbReference type="ARBA" id="ARBA00022448"/>
    </source>
</evidence>
<gene>
    <name evidence="7" type="ORF">ACFFF8_09630</name>
</gene>
<protein>
    <submittedName>
        <fullName evidence="7">C-type cytochrome</fullName>
    </submittedName>
</protein>
<dbReference type="InterPro" id="IPR002321">
    <property type="entry name" value="Cyt_c_II"/>
</dbReference>
<keyword evidence="6" id="KW-0732">Signal</keyword>
<evidence type="ECO:0000256" key="3">
    <source>
        <dbReference type="ARBA" id="ARBA00022723"/>
    </source>
</evidence>
<organism evidence="7 8">
    <name type="scientific">Novosphingobium clariflavum</name>
    <dbReference type="NCBI Taxonomy" id="2029884"/>
    <lineage>
        <taxon>Bacteria</taxon>
        <taxon>Pseudomonadati</taxon>
        <taxon>Pseudomonadota</taxon>
        <taxon>Alphaproteobacteria</taxon>
        <taxon>Sphingomonadales</taxon>
        <taxon>Sphingomonadaceae</taxon>
        <taxon>Novosphingobium</taxon>
    </lineage>
</organism>
<dbReference type="Gene3D" id="1.20.120.10">
    <property type="entry name" value="Cytochrome c/b562"/>
    <property type="match status" value="1"/>
</dbReference>
<keyword evidence="2" id="KW-0349">Heme</keyword>
<evidence type="ECO:0000256" key="2">
    <source>
        <dbReference type="ARBA" id="ARBA00022617"/>
    </source>
</evidence>
<dbReference type="SUPFAM" id="SSF47175">
    <property type="entry name" value="Cytochromes"/>
    <property type="match status" value="1"/>
</dbReference>